<dbReference type="EMBL" id="BNJQ01000040">
    <property type="protein sequence ID" value="GHP12290.1"/>
    <property type="molecule type" value="Genomic_DNA"/>
</dbReference>
<gene>
    <name evidence="4" type="ORF">PPROV_001101800</name>
</gene>
<name>A0A830I2M6_9CHLO</name>
<dbReference type="GO" id="GO:0005509">
    <property type="term" value="F:calcium ion binding"/>
    <property type="evidence" value="ECO:0007669"/>
    <property type="project" value="InterPro"/>
</dbReference>
<dbReference type="Pfam" id="PF13499">
    <property type="entry name" value="EF-hand_7"/>
    <property type="match status" value="1"/>
</dbReference>
<feature type="compositionally biased region" description="Low complexity" evidence="2">
    <location>
        <begin position="32"/>
        <end position="46"/>
    </location>
</feature>
<dbReference type="InterPro" id="IPR002048">
    <property type="entry name" value="EF_hand_dom"/>
</dbReference>
<dbReference type="Proteomes" id="UP000660262">
    <property type="component" value="Unassembled WGS sequence"/>
</dbReference>
<dbReference type="PROSITE" id="PS50222">
    <property type="entry name" value="EF_HAND_2"/>
    <property type="match status" value="2"/>
</dbReference>
<evidence type="ECO:0000256" key="1">
    <source>
        <dbReference type="ARBA" id="ARBA00022837"/>
    </source>
</evidence>
<evidence type="ECO:0000256" key="2">
    <source>
        <dbReference type="SAM" id="MobiDB-lite"/>
    </source>
</evidence>
<comment type="caution">
    <text evidence="4">The sequence shown here is derived from an EMBL/GenBank/DDBJ whole genome shotgun (WGS) entry which is preliminary data.</text>
</comment>
<evidence type="ECO:0000313" key="4">
    <source>
        <dbReference type="EMBL" id="GHP12290.1"/>
    </source>
</evidence>
<dbReference type="SUPFAM" id="SSF47473">
    <property type="entry name" value="EF-hand"/>
    <property type="match status" value="1"/>
</dbReference>
<organism evidence="4 5">
    <name type="scientific">Pycnococcus provasolii</name>
    <dbReference type="NCBI Taxonomy" id="41880"/>
    <lineage>
        <taxon>Eukaryota</taxon>
        <taxon>Viridiplantae</taxon>
        <taxon>Chlorophyta</taxon>
        <taxon>Pseudoscourfieldiophyceae</taxon>
        <taxon>Pseudoscourfieldiales</taxon>
        <taxon>Pycnococcaceae</taxon>
        <taxon>Pycnococcus</taxon>
    </lineage>
</organism>
<feature type="region of interest" description="Disordered" evidence="2">
    <location>
        <begin position="1"/>
        <end position="46"/>
    </location>
</feature>
<reference evidence="4" key="1">
    <citation type="submission" date="2020-10" db="EMBL/GenBank/DDBJ databases">
        <title>Unveiling of a novel bifunctional photoreceptor, Dualchrome1, isolated from a cosmopolitan green alga.</title>
        <authorList>
            <person name="Suzuki S."/>
            <person name="Kawachi M."/>
        </authorList>
    </citation>
    <scope>NUCLEOTIDE SEQUENCE</scope>
    <source>
        <strain evidence="4">NIES 2893</strain>
    </source>
</reference>
<dbReference type="OrthoDB" id="26525at2759"/>
<evidence type="ECO:0000259" key="3">
    <source>
        <dbReference type="PROSITE" id="PS50222"/>
    </source>
</evidence>
<proteinExistence type="predicted"/>
<protein>
    <recommendedName>
        <fullName evidence="3">EF-hand domain-containing protein</fullName>
    </recommendedName>
</protein>
<dbReference type="InterPro" id="IPR011992">
    <property type="entry name" value="EF-hand-dom_pair"/>
</dbReference>
<dbReference type="PROSITE" id="PS00018">
    <property type="entry name" value="EF_HAND_1"/>
    <property type="match status" value="2"/>
</dbReference>
<feature type="domain" description="EF-hand" evidence="3">
    <location>
        <begin position="136"/>
        <end position="171"/>
    </location>
</feature>
<dbReference type="CDD" id="cd00051">
    <property type="entry name" value="EFh"/>
    <property type="match status" value="1"/>
</dbReference>
<accession>A0A830I2M6</accession>
<dbReference type="SMART" id="SM00054">
    <property type="entry name" value="EFh"/>
    <property type="match status" value="2"/>
</dbReference>
<feature type="domain" description="EF-hand" evidence="3">
    <location>
        <begin position="182"/>
        <end position="217"/>
    </location>
</feature>
<feature type="compositionally biased region" description="Acidic residues" evidence="2">
    <location>
        <begin position="1"/>
        <end position="11"/>
    </location>
</feature>
<dbReference type="Gene3D" id="1.10.238.10">
    <property type="entry name" value="EF-hand"/>
    <property type="match status" value="1"/>
</dbReference>
<keyword evidence="1" id="KW-0106">Calcium</keyword>
<feature type="compositionally biased region" description="Polar residues" evidence="2">
    <location>
        <begin position="72"/>
        <end position="82"/>
    </location>
</feature>
<dbReference type="AlphaFoldDB" id="A0A830I2M6"/>
<feature type="compositionally biased region" description="Polar residues" evidence="2">
    <location>
        <begin position="94"/>
        <end position="104"/>
    </location>
</feature>
<sequence>MREFESLDDLNGDGRVTRLEARTYQGRGSGAGAAAAGRRPSSPGGRLAVANRRLRRKAIEADATIAALSPATSNTSRMTPMSASRRVGAPVPASSVNTATSSFGYRSAGGTDGEVSSDAVASTPEGYRRLAEHMQANFTKVSSVFHSLDKNGDGRVSKAELLKGLKHMLRQGLGSRRDTTGLDDATLQRMLKSADGNGDGMLDYYEFEAAVEKASRSLYRSKVARKLPMTTDGKGLSKKQGASGGGGARTLAGFGKGLFEALGGKSLGYA</sequence>
<feature type="region of interest" description="Disordered" evidence="2">
    <location>
        <begin position="72"/>
        <end position="119"/>
    </location>
</feature>
<dbReference type="InterPro" id="IPR018247">
    <property type="entry name" value="EF_Hand_1_Ca_BS"/>
</dbReference>
<evidence type="ECO:0000313" key="5">
    <source>
        <dbReference type="Proteomes" id="UP000660262"/>
    </source>
</evidence>
<keyword evidence="5" id="KW-1185">Reference proteome</keyword>